<evidence type="ECO:0000256" key="6">
    <source>
        <dbReference type="HAMAP-Rule" id="MF_01161"/>
    </source>
</evidence>
<dbReference type="HAMAP" id="MF_01161">
    <property type="entry name" value="tRNA_Ile_lys_synt"/>
    <property type="match status" value="1"/>
</dbReference>
<evidence type="ECO:0000313" key="9">
    <source>
        <dbReference type="Proteomes" id="UP000284407"/>
    </source>
</evidence>
<evidence type="ECO:0000256" key="1">
    <source>
        <dbReference type="ARBA" id="ARBA00022598"/>
    </source>
</evidence>
<dbReference type="EC" id="6.3.4.19" evidence="6"/>
<reference evidence="8 9" key="1">
    <citation type="submission" date="2018-09" db="EMBL/GenBank/DDBJ databases">
        <title>Genomic Encyclopedia of Archaeal and Bacterial Type Strains, Phase II (KMG-II): from individual species to whole genera.</title>
        <authorList>
            <person name="Goeker M."/>
        </authorList>
    </citation>
    <scope>NUCLEOTIDE SEQUENCE [LARGE SCALE GENOMIC DNA]</scope>
    <source>
        <strain evidence="8 9">DSM 11458</strain>
    </source>
</reference>
<keyword evidence="3 6" id="KW-0547">Nucleotide-binding</keyword>
<accession>A0A420DP61</accession>
<evidence type="ECO:0000256" key="2">
    <source>
        <dbReference type="ARBA" id="ARBA00022694"/>
    </source>
</evidence>
<dbReference type="InterPro" id="IPR011063">
    <property type="entry name" value="TilS/TtcA_N"/>
</dbReference>
<dbReference type="SUPFAM" id="SSF52402">
    <property type="entry name" value="Adenine nucleotide alpha hydrolases-like"/>
    <property type="match status" value="1"/>
</dbReference>
<feature type="domain" description="tRNA(Ile)-lysidine/2-thiocytidine synthase N-terminal" evidence="7">
    <location>
        <begin position="33"/>
        <end position="211"/>
    </location>
</feature>
<keyword evidence="6" id="KW-0963">Cytoplasm</keyword>
<comment type="similarity">
    <text evidence="6">Belongs to the tRNA(Ile)-lysidine synthase family.</text>
</comment>
<comment type="caution">
    <text evidence="8">The sequence shown here is derived from an EMBL/GenBank/DDBJ whole genome shotgun (WGS) entry which is preliminary data.</text>
</comment>
<dbReference type="AlphaFoldDB" id="A0A420DP61"/>
<dbReference type="OrthoDB" id="9807403at2"/>
<dbReference type="InterPro" id="IPR012795">
    <property type="entry name" value="tRNA_Ile_lys_synt_N"/>
</dbReference>
<dbReference type="GO" id="GO:0032267">
    <property type="term" value="F:tRNA(Ile)-lysidine synthase activity"/>
    <property type="evidence" value="ECO:0007669"/>
    <property type="project" value="UniProtKB-EC"/>
</dbReference>
<dbReference type="NCBIfam" id="TIGR02432">
    <property type="entry name" value="lysidine_TilS_N"/>
    <property type="match status" value="1"/>
</dbReference>
<dbReference type="Gene3D" id="3.40.50.620">
    <property type="entry name" value="HUPs"/>
    <property type="match status" value="1"/>
</dbReference>
<dbReference type="GO" id="GO:0005737">
    <property type="term" value="C:cytoplasm"/>
    <property type="evidence" value="ECO:0007669"/>
    <property type="project" value="UniProtKB-SubCell"/>
</dbReference>
<dbReference type="RefSeq" id="WP_025063027.1">
    <property type="nucleotide sequence ID" value="NZ_RAQK01000001.1"/>
</dbReference>
<evidence type="ECO:0000259" key="7">
    <source>
        <dbReference type="Pfam" id="PF01171"/>
    </source>
</evidence>
<evidence type="ECO:0000256" key="4">
    <source>
        <dbReference type="ARBA" id="ARBA00022840"/>
    </source>
</evidence>
<feature type="binding site" evidence="6">
    <location>
        <begin position="38"/>
        <end position="43"/>
    </location>
    <ligand>
        <name>ATP</name>
        <dbReference type="ChEBI" id="CHEBI:30616"/>
    </ligand>
</feature>
<comment type="function">
    <text evidence="6">Ligates lysine onto the cytidine present at position 34 of the AUA codon-specific tRNA(Ile) that contains the anticodon CAU, in an ATP-dependent manner. Cytidine is converted to lysidine, thus changing the amino acid specificity of the tRNA from methionine to isoleucine.</text>
</comment>
<gene>
    <name evidence="6" type="primary">tilS</name>
    <name evidence="8" type="ORF">C8N30_0627</name>
</gene>
<keyword evidence="4 6" id="KW-0067">ATP-binding</keyword>
<dbReference type="GO" id="GO:0006400">
    <property type="term" value="P:tRNA modification"/>
    <property type="evidence" value="ECO:0007669"/>
    <property type="project" value="UniProtKB-UniRule"/>
</dbReference>
<evidence type="ECO:0000313" key="8">
    <source>
        <dbReference type="EMBL" id="RKE96076.1"/>
    </source>
</evidence>
<dbReference type="CDD" id="cd01992">
    <property type="entry name" value="TilS_N"/>
    <property type="match status" value="1"/>
</dbReference>
<name>A0A420DP61_9RHOB</name>
<dbReference type="Pfam" id="PF01171">
    <property type="entry name" value="ATP_bind_3"/>
    <property type="match status" value="1"/>
</dbReference>
<proteinExistence type="inferred from homology"/>
<evidence type="ECO:0000256" key="3">
    <source>
        <dbReference type="ARBA" id="ARBA00022741"/>
    </source>
</evidence>
<comment type="subcellular location">
    <subcellularLocation>
        <location evidence="6">Cytoplasm</location>
    </subcellularLocation>
</comment>
<dbReference type="STRING" id="1443111.Z949_2604"/>
<comment type="catalytic activity">
    <reaction evidence="5 6">
        <text>cytidine(34) in tRNA(Ile2) + L-lysine + ATP = lysidine(34) in tRNA(Ile2) + AMP + diphosphate + H(+)</text>
        <dbReference type="Rhea" id="RHEA:43744"/>
        <dbReference type="Rhea" id="RHEA-COMP:10625"/>
        <dbReference type="Rhea" id="RHEA-COMP:10670"/>
        <dbReference type="ChEBI" id="CHEBI:15378"/>
        <dbReference type="ChEBI" id="CHEBI:30616"/>
        <dbReference type="ChEBI" id="CHEBI:32551"/>
        <dbReference type="ChEBI" id="CHEBI:33019"/>
        <dbReference type="ChEBI" id="CHEBI:82748"/>
        <dbReference type="ChEBI" id="CHEBI:83665"/>
        <dbReference type="ChEBI" id="CHEBI:456215"/>
        <dbReference type="EC" id="6.3.4.19"/>
    </reaction>
</comment>
<keyword evidence="9" id="KW-1185">Reference proteome</keyword>
<keyword evidence="2 6" id="KW-0819">tRNA processing</keyword>
<protein>
    <recommendedName>
        <fullName evidence="6">tRNA(Ile)-lysidine synthase</fullName>
        <ecNumber evidence="6">6.3.4.19</ecNumber>
    </recommendedName>
    <alternativeName>
        <fullName evidence="6">tRNA(Ile)-2-lysyl-cytidine synthase</fullName>
    </alternativeName>
    <alternativeName>
        <fullName evidence="6">tRNA(Ile)-lysidine synthetase</fullName>
    </alternativeName>
</protein>
<dbReference type="PANTHER" id="PTHR43033">
    <property type="entry name" value="TRNA(ILE)-LYSIDINE SYNTHASE-RELATED"/>
    <property type="match status" value="1"/>
</dbReference>
<sequence>MQLNHEWLMQQGKDAVLLRAVDTAFQTLLPERIGVAVSGGGDSVALLHLVARWCVQTGHPVVAVTVDHGLRPESRSEADGVARLCRNLDIEHDVLDWDAPEGSGNLPAAARDGRYALMADWAKERGIGGIVLGHTIDDSAENFLIRLGRAAGVDGLAQMESLFTRNGVSWLRPLWQQSRADLRRYLHRQGVAWVEDPSNDDPRYRRTKARQILPDLADLGITADSINHSAHALRQAQKALSHYTRREAETHVCQEGGDLVFAEVITPPIPADIERRMLMGALQWISSAPYPPRKMRSGVLANEMLDQQRKTVFGCLVMRRKGRFRITREYNAVKDLRGPTDAVWDNRWRLVGPHAPDLEVRALGESVSILPDWRKTGLPRPTLMSSPAIWRDETLVAAPLAGYNSDWTAQIVADFASFLLSH</sequence>
<dbReference type="GO" id="GO:0005524">
    <property type="term" value="F:ATP binding"/>
    <property type="evidence" value="ECO:0007669"/>
    <property type="project" value="UniProtKB-UniRule"/>
</dbReference>
<organism evidence="8 9">
    <name type="scientific">Sulfitobacter guttiformis</name>
    <dbReference type="NCBI Taxonomy" id="74349"/>
    <lineage>
        <taxon>Bacteria</taxon>
        <taxon>Pseudomonadati</taxon>
        <taxon>Pseudomonadota</taxon>
        <taxon>Alphaproteobacteria</taxon>
        <taxon>Rhodobacterales</taxon>
        <taxon>Roseobacteraceae</taxon>
        <taxon>Sulfitobacter</taxon>
    </lineage>
</organism>
<dbReference type="InterPro" id="IPR012094">
    <property type="entry name" value="tRNA_Ile_lys_synt"/>
</dbReference>
<comment type="domain">
    <text evidence="6">The N-terminal region contains the highly conserved SGGXDS motif, predicted to be a P-loop motif involved in ATP binding.</text>
</comment>
<evidence type="ECO:0000256" key="5">
    <source>
        <dbReference type="ARBA" id="ARBA00048539"/>
    </source>
</evidence>
<dbReference type="EMBL" id="RAQK01000001">
    <property type="protein sequence ID" value="RKE96076.1"/>
    <property type="molecule type" value="Genomic_DNA"/>
</dbReference>
<dbReference type="Proteomes" id="UP000284407">
    <property type="component" value="Unassembled WGS sequence"/>
</dbReference>
<dbReference type="InterPro" id="IPR014729">
    <property type="entry name" value="Rossmann-like_a/b/a_fold"/>
</dbReference>
<dbReference type="PANTHER" id="PTHR43033:SF5">
    <property type="entry name" value="TRNA(ILE)-LYSIDINE SYNTHETASE"/>
    <property type="match status" value="1"/>
</dbReference>
<keyword evidence="1 6" id="KW-0436">Ligase</keyword>